<protein>
    <submittedName>
        <fullName evidence="1">Unannotated protein</fullName>
    </submittedName>
</protein>
<dbReference type="AlphaFoldDB" id="A0A6J6BZR7"/>
<accession>A0A6J6BZR7</accession>
<proteinExistence type="predicted"/>
<gene>
    <name evidence="1" type="ORF">UFOPK1505_00346</name>
</gene>
<sequence>MFEFILLFIFFWWLFSRNEKRKERKRRLFKPSLDQEYKELIQSSDNSTGIALSVKAYLLDVLDDDNNDREKYSDARLAQGQEILDKAGASALYFMADIATQLSIVASAQINGIPNNVEADLRGSATPANIINKVIKI</sequence>
<name>A0A6J6BZR7_9ZZZZ</name>
<evidence type="ECO:0000313" key="1">
    <source>
        <dbReference type="EMBL" id="CAB4543558.1"/>
    </source>
</evidence>
<dbReference type="EMBL" id="CAEZSS010000045">
    <property type="protein sequence ID" value="CAB4543558.1"/>
    <property type="molecule type" value="Genomic_DNA"/>
</dbReference>
<reference evidence="1" key="1">
    <citation type="submission" date="2020-05" db="EMBL/GenBank/DDBJ databases">
        <authorList>
            <person name="Chiriac C."/>
            <person name="Salcher M."/>
            <person name="Ghai R."/>
            <person name="Kavagutti S V."/>
        </authorList>
    </citation>
    <scope>NUCLEOTIDE SEQUENCE</scope>
</reference>
<organism evidence="1">
    <name type="scientific">freshwater metagenome</name>
    <dbReference type="NCBI Taxonomy" id="449393"/>
    <lineage>
        <taxon>unclassified sequences</taxon>
        <taxon>metagenomes</taxon>
        <taxon>ecological metagenomes</taxon>
    </lineage>
</organism>